<dbReference type="Proteomes" id="UP001432062">
    <property type="component" value="Chromosome"/>
</dbReference>
<feature type="coiled-coil region" evidence="1">
    <location>
        <begin position="332"/>
        <end position="366"/>
    </location>
</feature>
<feature type="transmembrane region" description="Helical" evidence="2">
    <location>
        <begin position="189"/>
        <end position="211"/>
    </location>
</feature>
<keyword evidence="2" id="KW-0812">Transmembrane</keyword>
<evidence type="ECO:0000313" key="4">
    <source>
        <dbReference type="Proteomes" id="UP001432062"/>
    </source>
</evidence>
<evidence type="ECO:0000313" key="3">
    <source>
        <dbReference type="EMBL" id="WUV43199.1"/>
    </source>
</evidence>
<evidence type="ECO:0000256" key="2">
    <source>
        <dbReference type="SAM" id="Phobius"/>
    </source>
</evidence>
<accession>A0ABZ1YJ28</accession>
<keyword evidence="2" id="KW-0472">Membrane</keyword>
<keyword evidence="2" id="KW-1133">Transmembrane helix</keyword>
<organism evidence="3 4">
    <name type="scientific">Nocardia vinacea</name>
    <dbReference type="NCBI Taxonomy" id="96468"/>
    <lineage>
        <taxon>Bacteria</taxon>
        <taxon>Bacillati</taxon>
        <taxon>Actinomycetota</taxon>
        <taxon>Actinomycetes</taxon>
        <taxon>Mycobacteriales</taxon>
        <taxon>Nocardiaceae</taxon>
        <taxon>Nocardia</taxon>
    </lineage>
</organism>
<dbReference type="EMBL" id="CP109441">
    <property type="protein sequence ID" value="WUV43199.1"/>
    <property type="molecule type" value="Genomic_DNA"/>
</dbReference>
<evidence type="ECO:0000256" key="1">
    <source>
        <dbReference type="SAM" id="Coils"/>
    </source>
</evidence>
<keyword evidence="1" id="KW-0175">Coiled coil</keyword>
<proteinExistence type="predicted"/>
<reference evidence="3" key="1">
    <citation type="submission" date="2022-10" db="EMBL/GenBank/DDBJ databases">
        <title>The complete genomes of actinobacterial strains from the NBC collection.</title>
        <authorList>
            <person name="Joergensen T.S."/>
            <person name="Alvarez Arevalo M."/>
            <person name="Sterndorff E.B."/>
            <person name="Faurdal D."/>
            <person name="Vuksanovic O."/>
            <person name="Mourched A.-S."/>
            <person name="Charusanti P."/>
            <person name="Shaw S."/>
            <person name="Blin K."/>
            <person name="Weber T."/>
        </authorList>
    </citation>
    <scope>NUCLEOTIDE SEQUENCE</scope>
    <source>
        <strain evidence="3">NBC_01482</strain>
    </source>
</reference>
<protein>
    <submittedName>
        <fullName evidence="3">Uncharacterized protein</fullName>
    </submittedName>
</protein>
<keyword evidence="4" id="KW-1185">Reference proteome</keyword>
<sequence length="380" mass="40171">MGSVILARLKMLGGVVKTDDEPDSGQFVLGWAESVALATMQIAMMQADLAATRDEDEIAAKRVVRDEAVARLCTELASAESSTAETQFVLELVTEIESDGIAPVAQRVADFGRRAPRSIGSRSRSLLVLVDLVLFDPWPVKRKWNASARQEILRVLTAGFPDARESDLDAMFTEQKALMRRLRRKNVRWGRVAVAGVLGLGVGVATAGWAAPLIGTAIGTAAGLSGAAATSAGLATLGGGAIAAGGFGVAGGTALVTGVGGVVVAGAAATGARWTPLAAGQIVVGAMRLDLINRVVLAEDTDRDEQRRRVVLALHQRLESLIADRELLIARIGRLSADNKRLTAENRRLRDELRLERDQVEMAESAIEVVLSRIPESAGS</sequence>
<name>A0ABZ1YJ28_9NOCA</name>
<gene>
    <name evidence="3" type="ORF">OG563_28690</name>
</gene>
<dbReference type="RefSeq" id="WP_329405743.1">
    <property type="nucleotide sequence ID" value="NZ_CP109441.1"/>
</dbReference>